<dbReference type="InterPro" id="IPR016187">
    <property type="entry name" value="CTDL_fold"/>
</dbReference>
<dbReference type="Pfam" id="PF03781">
    <property type="entry name" value="FGE-sulfatase"/>
    <property type="match status" value="1"/>
</dbReference>
<dbReference type="STRING" id="1302690.BUE76_20465"/>
<organism evidence="3 4">
    <name type="scientific">Cnuella takakiae</name>
    <dbReference type="NCBI Taxonomy" id="1302690"/>
    <lineage>
        <taxon>Bacteria</taxon>
        <taxon>Pseudomonadati</taxon>
        <taxon>Bacteroidota</taxon>
        <taxon>Chitinophagia</taxon>
        <taxon>Chitinophagales</taxon>
        <taxon>Chitinophagaceae</taxon>
        <taxon>Cnuella</taxon>
    </lineage>
</organism>
<dbReference type="Proteomes" id="UP000184368">
    <property type="component" value="Unassembled WGS sequence"/>
</dbReference>
<sequence length="319" mass="35997">MIAVKFYLIVALLLARSAYSQQPADFKPYEQTLPGTSIKFTMTPIAGGTYTMGAASGEAGAQAFEGPQKKVTISPFWMGTHEVTHDEFNVFFEDEGTPTNSTVDAITKPTSQYIDLTWGMGKTGGFPANSMQQFTALMYCRWLYNKTGQFYRLPTEAEWEYAARAGATTTYPFGNDAAQLNDYAWTKANSNKVYHRVGQKKPNAWGLYDMLGNVAEWTIDQFDEQYYSKVADGATDPVITPEKRHPKGVRGGSFEDDAAKLRPASRLSWLPDWNKRDPQIPKSRWWLTDGHFVGFRLVRPYKQPTQEEAEAFFQLHLGQ</sequence>
<evidence type="ECO:0000256" key="1">
    <source>
        <dbReference type="SAM" id="SignalP"/>
    </source>
</evidence>
<gene>
    <name evidence="3" type="ORF">SAMN05444008_110202</name>
</gene>
<protein>
    <submittedName>
        <fullName evidence="3">Formylglycine-generating enzyme, required for sulfatase activity, contains SUMF1/FGE domain</fullName>
    </submittedName>
</protein>
<dbReference type="PANTHER" id="PTHR23150:SF19">
    <property type="entry name" value="FORMYLGLYCINE-GENERATING ENZYME"/>
    <property type="match status" value="1"/>
</dbReference>
<proteinExistence type="predicted"/>
<dbReference type="InterPro" id="IPR042095">
    <property type="entry name" value="SUMF_sf"/>
</dbReference>
<name>A0A1M5DF22_9BACT</name>
<keyword evidence="4" id="KW-1185">Reference proteome</keyword>
<evidence type="ECO:0000313" key="3">
    <source>
        <dbReference type="EMBL" id="SHF65526.1"/>
    </source>
</evidence>
<dbReference type="GO" id="GO:0120147">
    <property type="term" value="F:formylglycine-generating oxidase activity"/>
    <property type="evidence" value="ECO:0007669"/>
    <property type="project" value="TreeGrafter"/>
</dbReference>
<dbReference type="PANTHER" id="PTHR23150">
    <property type="entry name" value="SULFATASE MODIFYING FACTOR 1, 2"/>
    <property type="match status" value="1"/>
</dbReference>
<dbReference type="SUPFAM" id="SSF56436">
    <property type="entry name" value="C-type lectin-like"/>
    <property type="match status" value="1"/>
</dbReference>
<dbReference type="OrthoDB" id="9768004at2"/>
<dbReference type="Gene3D" id="3.90.1580.10">
    <property type="entry name" value="paralog of FGE (formylglycine-generating enzyme)"/>
    <property type="match status" value="1"/>
</dbReference>
<feature type="domain" description="Sulfatase-modifying factor enzyme-like" evidence="2">
    <location>
        <begin position="42"/>
        <end position="271"/>
    </location>
</feature>
<feature type="signal peptide" evidence="1">
    <location>
        <begin position="1"/>
        <end position="20"/>
    </location>
</feature>
<dbReference type="InterPro" id="IPR051043">
    <property type="entry name" value="Sulfatase_Mod_Factor_Kinase"/>
</dbReference>
<reference evidence="3 4" key="1">
    <citation type="submission" date="2016-11" db="EMBL/GenBank/DDBJ databases">
        <authorList>
            <person name="Jaros S."/>
            <person name="Januszkiewicz K."/>
            <person name="Wedrychowicz H."/>
        </authorList>
    </citation>
    <scope>NUCLEOTIDE SEQUENCE [LARGE SCALE GENOMIC DNA]</scope>
    <source>
        <strain evidence="3 4">DSM 26897</strain>
    </source>
</reference>
<evidence type="ECO:0000313" key="4">
    <source>
        <dbReference type="Proteomes" id="UP000184368"/>
    </source>
</evidence>
<dbReference type="EMBL" id="FQUO01000010">
    <property type="protein sequence ID" value="SHF65526.1"/>
    <property type="molecule type" value="Genomic_DNA"/>
</dbReference>
<keyword evidence="1" id="KW-0732">Signal</keyword>
<accession>A0A1M5DF22</accession>
<dbReference type="InterPro" id="IPR005532">
    <property type="entry name" value="SUMF_dom"/>
</dbReference>
<dbReference type="AlphaFoldDB" id="A0A1M5DF22"/>
<evidence type="ECO:0000259" key="2">
    <source>
        <dbReference type="Pfam" id="PF03781"/>
    </source>
</evidence>
<dbReference type="RefSeq" id="WP_073044407.1">
    <property type="nucleotide sequence ID" value="NZ_FQUO01000010.1"/>
</dbReference>
<feature type="chain" id="PRO_5013064577" evidence="1">
    <location>
        <begin position="21"/>
        <end position="319"/>
    </location>
</feature>